<dbReference type="EMBL" id="BAABME010001095">
    <property type="protein sequence ID" value="GAA0147535.1"/>
    <property type="molecule type" value="Genomic_DNA"/>
</dbReference>
<dbReference type="PANTHER" id="PTHR36707">
    <property type="entry name" value="T20M3.17 PROTEIN"/>
    <property type="match status" value="1"/>
</dbReference>
<organism evidence="2 3">
    <name type="scientific">Lithospermum erythrorhizon</name>
    <name type="common">Purple gromwell</name>
    <name type="synonym">Lithospermum officinale var. erythrorhizon</name>
    <dbReference type="NCBI Taxonomy" id="34254"/>
    <lineage>
        <taxon>Eukaryota</taxon>
        <taxon>Viridiplantae</taxon>
        <taxon>Streptophyta</taxon>
        <taxon>Embryophyta</taxon>
        <taxon>Tracheophyta</taxon>
        <taxon>Spermatophyta</taxon>
        <taxon>Magnoliopsida</taxon>
        <taxon>eudicotyledons</taxon>
        <taxon>Gunneridae</taxon>
        <taxon>Pentapetalae</taxon>
        <taxon>asterids</taxon>
        <taxon>lamiids</taxon>
        <taxon>Boraginales</taxon>
        <taxon>Boraginaceae</taxon>
        <taxon>Boraginoideae</taxon>
        <taxon>Lithospermeae</taxon>
        <taxon>Lithospermum</taxon>
    </lineage>
</organism>
<proteinExistence type="predicted"/>
<dbReference type="AlphaFoldDB" id="A0AAV3P7F8"/>
<name>A0AAV3P7F8_LITER</name>
<feature type="region of interest" description="Disordered" evidence="1">
    <location>
        <begin position="1"/>
        <end position="26"/>
    </location>
</feature>
<keyword evidence="3" id="KW-1185">Reference proteome</keyword>
<gene>
    <name evidence="2" type="ORF">LIER_07212</name>
</gene>
<feature type="region of interest" description="Disordered" evidence="1">
    <location>
        <begin position="475"/>
        <end position="504"/>
    </location>
</feature>
<sequence>MSTSRLVTKKRRSNDDQEDNLSTQRSIRRIRTSTIIRPGKIPDLNLSYKTGKIRTPDFPPPEAENVDADCELFRELKTGRWPDSESCMWLSSGSGGSSSPPSLLDDQRFDPLLNVEMSAWKRLLFVLMLLASSKSGFQGKSSVNNGFSQGTVKEDKFDIDKCGSYGSLVNLEEENSDWGSGTDTDVDFLQPDFPSNSYKRSTIVLNNELNKRTSGVVAATDLFQFDEDVGMKGFNHMDDVDEPLFWPSGLKSAWFSDPGSNFFVMSPPKKKLKAESPEKIEVVNADLSKVEEVDLDEVSDDEPLVWPSDHKFDWSPEVAWNFFNMSPSKKKREEIENQNKLEYFRVDKNSTKTMVDLEDFNQDELLVWPSDQKHDWNSEAVFNLFIMSPLKRRQNREAGLYFSREEPLFWPSDSAFDWDHEAARNFFAMSPRRGKKISFESSIKTEVGVKASRKRNRGIGGVIVSPRVVELRKGSTGSKSVVRTKSMPANMRKRSSFARKEGIL</sequence>
<evidence type="ECO:0000313" key="3">
    <source>
        <dbReference type="Proteomes" id="UP001454036"/>
    </source>
</evidence>
<dbReference type="PANTHER" id="PTHR36707:SF1">
    <property type="entry name" value="T20M3.17 PROTEIN"/>
    <property type="match status" value="1"/>
</dbReference>
<accession>A0AAV3P7F8</accession>
<evidence type="ECO:0000256" key="1">
    <source>
        <dbReference type="SAM" id="MobiDB-lite"/>
    </source>
</evidence>
<dbReference type="Proteomes" id="UP001454036">
    <property type="component" value="Unassembled WGS sequence"/>
</dbReference>
<evidence type="ECO:0000313" key="2">
    <source>
        <dbReference type="EMBL" id="GAA0147535.1"/>
    </source>
</evidence>
<comment type="caution">
    <text evidence="2">The sequence shown here is derived from an EMBL/GenBank/DDBJ whole genome shotgun (WGS) entry which is preliminary data.</text>
</comment>
<reference evidence="2 3" key="1">
    <citation type="submission" date="2024-01" db="EMBL/GenBank/DDBJ databases">
        <title>The complete chloroplast genome sequence of Lithospermum erythrorhizon: insights into the phylogenetic relationship among Boraginaceae species and the maternal lineages of purple gromwells.</title>
        <authorList>
            <person name="Okada T."/>
            <person name="Watanabe K."/>
        </authorList>
    </citation>
    <scope>NUCLEOTIDE SEQUENCE [LARGE SCALE GENOMIC DNA]</scope>
</reference>
<protein>
    <submittedName>
        <fullName evidence="2">Uncharacterized protein</fullName>
    </submittedName>
</protein>